<comment type="similarity">
    <text evidence="1 2">Belongs to the calponin family.</text>
</comment>
<dbReference type="InterPro" id="IPR000557">
    <property type="entry name" value="Calponin_repeat"/>
</dbReference>
<dbReference type="Gene3D" id="1.10.418.10">
    <property type="entry name" value="Calponin-like domain"/>
    <property type="match status" value="1"/>
</dbReference>
<keyword evidence="5" id="KW-1185">Reference proteome</keyword>
<dbReference type="PANTHER" id="PTHR47385:SF24">
    <property type="entry name" value="MUSCLE-SPECIFIC PROTEIN 20"/>
    <property type="match status" value="1"/>
</dbReference>
<dbReference type="AlphaFoldDB" id="A0AAD9N551"/>
<dbReference type="PROSITE" id="PS01052">
    <property type="entry name" value="CALPONIN_1"/>
    <property type="match status" value="1"/>
</dbReference>
<dbReference type="PRINTS" id="PR00888">
    <property type="entry name" value="SM22CALPONIN"/>
</dbReference>
<dbReference type="PROSITE" id="PS50021">
    <property type="entry name" value="CH"/>
    <property type="match status" value="1"/>
</dbReference>
<evidence type="ECO:0000256" key="2">
    <source>
        <dbReference type="RuleBase" id="RU361224"/>
    </source>
</evidence>
<sequence>MMNKIVPGSVKRINKKGGNFALMENIAAFQKAMKAYGVPEEEVFQTVDLFEARNVKAVVKSLMALGRTCLNKGYDGPTIGPKMAEKHEREWTEDELREGRQGIIGLQAGSNKGASQAGINIGKPRSIMD</sequence>
<dbReference type="GO" id="GO:0015629">
    <property type="term" value="C:actin cytoskeleton"/>
    <property type="evidence" value="ECO:0007669"/>
    <property type="project" value="TreeGrafter"/>
</dbReference>
<comment type="caution">
    <text evidence="4">The sequence shown here is derived from an EMBL/GenBank/DDBJ whole genome shotgun (WGS) entry which is preliminary data.</text>
</comment>
<dbReference type="InterPro" id="IPR001715">
    <property type="entry name" value="CH_dom"/>
</dbReference>
<protein>
    <recommendedName>
        <fullName evidence="2">Transgelin</fullName>
    </recommendedName>
</protein>
<evidence type="ECO:0000313" key="5">
    <source>
        <dbReference type="Proteomes" id="UP001208570"/>
    </source>
</evidence>
<dbReference type="InterPro" id="IPR003096">
    <property type="entry name" value="SM22_calponin"/>
</dbReference>
<organism evidence="4 5">
    <name type="scientific">Paralvinella palmiformis</name>
    <dbReference type="NCBI Taxonomy" id="53620"/>
    <lineage>
        <taxon>Eukaryota</taxon>
        <taxon>Metazoa</taxon>
        <taxon>Spiralia</taxon>
        <taxon>Lophotrochozoa</taxon>
        <taxon>Annelida</taxon>
        <taxon>Polychaeta</taxon>
        <taxon>Sedentaria</taxon>
        <taxon>Canalipalpata</taxon>
        <taxon>Terebellida</taxon>
        <taxon>Terebelliformia</taxon>
        <taxon>Alvinellidae</taxon>
        <taxon>Paralvinella</taxon>
    </lineage>
</organism>
<evidence type="ECO:0000313" key="4">
    <source>
        <dbReference type="EMBL" id="KAK2154659.1"/>
    </source>
</evidence>
<dbReference type="InterPro" id="IPR036872">
    <property type="entry name" value="CH_dom_sf"/>
</dbReference>
<proteinExistence type="inferred from homology"/>
<name>A0AAD9N551_9ANNE</name>
<dbReference type="InterPro" id="IPR050606">
    <property type="entry name" value="Calponin-like"/>
</dbReference>
<accession>A0AAD9N551</accession>
<dbReference type="Proteomes" id="UP001208570">
    <property type="component" value="Unassembled WGS sequence"/>
</dbReference>
<dbReference type="Pfam" id="PF00307">
    <property type="entry name" value="CH"/>
    <property type="match status" value="1"/>
</dbReference>
<feature type="domain" description="Calponin-homology (CH)" evidence="3">
    <location>
        <begin position="1"/>
        <end position="70"/>
    </location>
</feature>
<dbReference type="GO" id="GO:0051015">
    <property type="term" value="F:actin filament binding"/>
    <property type="evidence" value="ECO:0007669"/>
    <property type="project" value="TreeGrafter"/>
</dbReference>
<dbReference type="GO" id="GO:0007015">
    <property type="term" value="P:actin filament organization"/>
    <property type="evidence" value="ECO:0007669"/>
    <property type="project" value="TreeGrafter"/>
</dbReference>
<evidence type="ECO:0000256" key="1">
    <source>
        <dbReference type="ARBA" id="ARBA00009631"/>
    </source>
</evidence>
<reference evidence="4" key="1">
    <citation type="journal article" date="2023" name="Mol. Biol. Evol.">
        <title>Third-Generation Sequencing Reveals the Adaptive Role of the Epigenome in Three Deep-Sea Polychaetes.</title>
        <authorList>
            <person name="Perez M."/>
            <person name="Aroh O."/>
            <person name="Sun Y."/>
            <person name="Lan Y."/>
            <person name="Juniper S.K."/>
            <person name="Young C.R."/>
            <person name="Angers B."/>
            <person name="Qian P.Y."/>
        </authorList>
    </citation>
    <scope>NUCLEOTIDE SEQUENCE</scope>
    <source>
        <strain evidence="4">P08H-3</strain>
    </source>
</reference>
<dbReference type="PANTHER" id="PTHR47385">
    <property type="entry name" value="CALPONIN"/>
    <property type="match status" value="1"/>
</dbReference>
<dbReference type="PROSITE" id="PS51122">
    <property type="entry name" value="CALPONIN_2"/>
    <property type="match status" value="1"/>
</dbReference>
<gene>
    <name evidence="4" type="ORF">LSH36_261g01045</name>
</gene>
<dbReference type="Pfam" id="PF00402">
    <property type="entry name" value="Calponin"/>
    <property type="match status" value="1"/>
</dbReference>
<dbReference type="SUPFAM" id="SSF47576">
    <property type="entry name" value="Calponin-homology domain, CH-domain"/>
    <property type="match status" value="1"/>
</dbReference>
<evidence type="ECO:0000259" key="3">
    <source>
        <dbReference type="PROSITE" id="PS50021"/>
    </source>
</evidence>
<dbReference type="EMBL" id="JAODUP010000261">
    <property type="protein sequence ID" value="KAK2154659.1"/>
    <property type="molecule type" value="Genomic_DNA"/>
</dbReference>